<dbReference type="PROSITE" id="PS50052">
    <property type="entry name" value="GUANYLATE_KINASE_2"/>
    <property type="match status" value="1"/>
</dbReference>
<gene>
    <name evidence="5" type="ORF">S03H2_57635</name>
</gene>
<reference evidence="5" key="1">
    <citation type="journal article" date="2014" name="Front. Microbiol.">
        <title>High frequency of phylogenetically diverse reductive dehalogenase-homologous genes in deep subseafloor sedimentary metagenomes.</title>
        <authorList>
            <person name="Kawai M."/>
            <person name="Futagami T."/>
            <person name="Toyoda A."/>
            <person name="Takaki Y."/>
            <person name="Nishi S."/>
            <person name="Hori S."/>
            <person name="Arai W."/>
            <person name="Tsubouchi T."/>
            <person name="Morono Y."/>
            <person name="Uchiyama I."/>
            <person name="Ito T."/>
            <person name="Fujiyama A."/>
            <person name="Inagaki F."/>
            <person name="Takami H."/>
        </authorList>
    </citation>
    <scope>NUCLEOTIDE SEQUENCE</scope>
    <source>
        <strain evidence="5">Expedition CK06-06</strain>
    </source>
</reference>
<evidence type="ECO:0000256" key="1">
    <source>
        <dbReference type="ARBA" id="ARBA00022679"/>
    </source>
</evidence>
<evidence type="ECO:0000259" key="4">
    <source>
        <dbReference type="PROSITE" id="PS50052"/>
    </source>
</evidence>
<feature type="non-terminal residue" evidence="5">
    <location>
        <position position="1"/>
    </location>
</feature>
<evidence type="ECO:0000313" key="5">
    <source>
        <dbReference type="EMBL" id="GAH82832.1"/>
    </source>
</evidence>
<dbReference type="AlphaFoldDB" id="X1IM89"/>
<dbReference type="GO" id="GO:0033863">
    <property type="term" value="F:ribose 1,5-bisphosphate phosphokinase activity"/>
    <property type="evidence" value="ECO:0007669"/>
    <property type="project" value="InterPro"/>
</dbReference>
<dbReference type="GO" id="GO:0005524">
    <property type="term" value="F:ATP binding"/>
    <property type="evidence" value="ECO:0007669"/>
    <property type="project" value="UniProtKB-KW"/>
</dbReference>
<dbReference type="EMBL" id="BARU01036955">
    <property type="protein sequence ID" value="GAH82832.1"/>
    <property type="molecule type" value="Genomic_DNA"/>
</dbReference>
<dbReference type="SUPFAM" id="SSF52540">
    <property type="entry name" value="P-loop containing nucleoside triphosphate hydrolases"/>
    <property type="match status" value="1"/>
</dbReference>
<keyword evidence="3" id="KW-0067">ATP-binding</keyword>
<dbReference type="Gene3D" id="3.40.50.300">
    <property type="entry name" value="P-loop containing nucleotide triphosphate hydrolases"/>
    <property type="match status" value="1"/>
</dbReference>
<organism evidence="5">
    <name type="scientific">marine sediment metagenome</name>
    <dbReference type="NCBI Taxonomy" id="412755"/>
    <lineage>
        <taxon>unclassified sequences</taxon>
        <taxon>metagenomes</taxon>
        <taxon>ecological metagenomes</taxon>
    </lineage>
</organism>
<evidence type="ECO:0000256" key="3">
    <source>
        <dbReference type="ARBA" id="ARBA00022840"/>
    </source>
</evidence>
<dbReference type="InterPro" id="IPR008145">
    <property type="entry name" value="GK/Ca_channel_bsu"/>
</dbReference>
<dbReference type="SMART" id="SM00072">
    <property type="entry name" value="GuKc"/>
    <property type="match status" value="1"/>
</dbReference>
<accession>X1IM89</accession>
<dbReference type="NCBIfam" id="TIGR02322">
    <property type="entry name" value="phosphon_PhnN"/>
    <property type="match status" value="1"/>
</dbReference>
<feature type="domain" description="Guanylate kinase-like" evidence="4">
    <location>
        <begin position="2"/>
        <end position="178"/>
    </location>
</feature>
<comment type="caution">
    <text evidence="5">The sequence shown here is derived from an EMBL/GenBank/DDBJ whole genome shotgun (WGS) entry which is preliminary data.</text>
</comment>
<dbReference type="InterPro" id="IPR012699">
    <property type="entry name" value="PhnN"/>
</dbReference>
<dbReference type="Pfam" id="PF00625">
    <property type="entry name" value="Guanylate_kin"/>
    <property type="match status" value="1"/>
</dbReference>
<keyword evidence="2" id="KW-0547">Nucleotide-binding</keyword>
<sequence length="186" mass="21485">SGLLFLIIGNSGSGKDSIMRGVKERYPSDLKSLYLTQRYITRPYSDTEDYIAIKPEDFKKLSLQGEFVLEWHIYGLDYGIPIEIDDWLKRGHPVLVNVSRSIVKKARRIYQNILVVFIDVPFEITLKRVKERARESGVRLEERILRAKQHQEIPDADFIVDNSGELEDAITKFLNYLLTAIKAKGK</sequence>
<name>X1IM89_9ZZZZ</name>
<dbReference type="GO" id="GO:0006015">
    <property type="term" value="P:5-phosphoribose 1-diphosphate biosynthetic process"/>
    <property type="evidence" value="ECO:0007669"/>
    <property type="project" value="InterPro"/>
</dbReference>
<dbReference type="InterPro" id="IPR027417">
    <property type="entry name" value="P-loop_NTPase"/>
</dbReference>
<evidence type="ECO:0000256" key="2">
    <source>
        <dbReference type="ARBA" id="ARBA00022741"/>
    </source>
</evidence>
<proteinExistence type="predicted"/>
<keyword evidence="1" id="KW-0808">Transferase</keyword>
<protein>
    <recommendedName>
        <fullName evidence="4">Guanylate kinase-like domain-containing protein</fullName>
    </recommendedName>
</protein>
<dbReference type="InterPro" id="IPR008144">
    <property type="entry name" value="Guanylate_kin-like_dom"/>
</dbReference>